<reference evidence="1" key="2">
    <citation type="submission" date="2021-04" db="EMBL/GenBank/DDBJ databases">
        <authorList>
            <person name="Gilroy R."/>
        </authorList>
    </citation>
    <scope>NUCLEOTIDE SEQUENCE</scope>
    <source>
        <strain evidence="1">ChiHecolR3B27-1887</strain>
    </source>
</reference>
<evidence type="ECO:0000313" key="1">
    <source>
        <dbReference type="EMBL" id="HIZ18311.1"/>
    </source>
</evidence>
<sequence>MPVISIFLGIKITMYYDDHNPPHFHASYAGYDALIDIRRGCVMSGSLPGRQLKFVLAWTELHKDELMQNWELAATDQKLNQIVPLA</sequence>
<accession>A0A9D2DJR2</accession>
<dbReference type="EMBL" id="DXBZ01000078">
    <property type="protein sequence ID" value="HIZ18311.1"/>
    <property type="molecule type" value="Genomic_DNA"/>
</dbReference>
<reference evidence="1" key="1">
    <citation type="journal article" date="2021" name="PeerJ">
        <title>Extensive microbial diversity within the chicken gut microbiome revealed by metagenomics and culture.</title>
        <authorList>
            <person name="Gilroy R."/>
            <person name="Ravi A."/>
            <person name="Getino M."/>
            <person name="Pursley I."/>
            <person name="Horton D.L."/>
            <person name="Alikhan N.F."/>
            <person name="Baker D."/>
            <person name="Gharbi K."/>
            <person name="Hall N."/>
            <person name="Watson M."/>
            <person name="Adriaenssens E.M."/>
            <person name="Foster-Nyarko E."/>
            <person name="Jarju S."/>
            <person name="Secka A."/>
            <person name="Antonio M."/>
            <person name="Oren A."/>
            <person name="Chaudhuri R.R."/>
            <person name="La Ragione R."/>
            <person name="Hildebrand F."/>
            <person name="Pallen M.J."/>
        </authorList>
    </citation>
    <scope>NUCLEOTIDE SEQUENCE</scope>
    <source>
        <strain evidence="1">ChiHecolR3B27-1887</strain>
    </source>
</reference>
<name>A0A9D2DJR2_9ACTN</name>
<evidence type="ECO:0000313" key="2">
    <source>
        <dbReference type="Proteomes" id="UP000824029"/>
    </source>
</evidence>
<gene>
    <name evidence="1" type="ORF">IAA22_04275</name>
</gene>
<dbReference type="Pfam" id="PF13711">
    <property type="entry name" value="DUF4160"/>
    <property type="match status" value="1"/>
</dbReference>
<protein>
    <submittedName>
        <fullName evidence="1">DUF4160 domain-containing protein</fullName>
    </submittedName>
</protein>
<comment type="caution">
    <text evidence="1">The sequence shown here is derived from an EMBL/GenBank/DDBJ whole genome shotgun (WGS) entry which is preliminary data.</text>
</comment>
<organism evidence="1 2">
    <name type="scientific">Candidatus Olsenella stercoravium</name>
    <dbReference type="NCBI Taxonomy" id="2838713"/>
    <lineage>
        <taxon>Bacteria</taxon>
        <taxon>Bacillati</taxon>
        <taxon>Actinomycetota</taxon>
        <taxon>Coriobacteriia</taxon>
        <taxon>Coriobacteriales</taxon>
        <taxon>Atopobiaceae</taxon>
        <taxon>Olsenella</taxon>
    </lineage>
</organism>
<proteinExistence type="predicted"/>
<dbReference type="AlphaFoldDB" id="A0A9D2DJR2"/>
<dbReference type="Proteomes" id="UP000824029">
    <property type="component" value="Unassembled WGS sequence"/>
</dbReference>
<dbReference type="InterPro" id="IPR025427">
    <property type="entry name" value="DUF4160"/>
</dbReference>